<dbReference type="PROSITE" id="PS51898">
    <property type="entry name" value="TYR_RECOMBINASE"/>
    <property type="match status" value="1"/>
</dbReference>
<comment type="subcellular location">
    <subcellularLocation>
        <location evidence="1 10">Cytoplasm</location>
    </subcellularLocation>
</comment>
<dbReference type="RefSeq" id="WP_066197111.1">
    <property type="nucleotide sequence ID" value="NZ_JARMMB010000037.1"/>
</dbReference>
<dbReference type="Pfam" id="PF00589">
    <property type="entry name" value="Phage_integrase"/>
    <property type="match status" value="1"/>
</dbReference>
<name>A0A2N0ZM29_9BACI</name>
<comment type="similarity">
    <text evidence="2 10">Belongs to the 'phage' integrase family. XerC subfamily.</text>
</comment>
<dbReference type="EMBL" id="PISD01000007">
    <property type="protein sequence ID" value="PKG30565.1"/>
    <property type="molecule type" value="Genomic_DNA"/>
</dbReference>
<evidence type="ECO:0000256" key="5">
    <source>
        <dbReference type="ARBA" id="ARBA00022829"/>
    </source>
</evidence>
<dbReference type="InterPro" id="IPR010998">
    <property type="entry name" value="Integrase_recombinase_N"/>
</dbReference>
<evidence type="ECO:0000259" key="12">
    <source>
        <dbReference type="PROSITE" id="PS51898"/>
    </source>
</evidence>
<dbReference type="Gene3D" id="1.10.150.130">
    <property type="match status" value="1"/>
</dbReference>
<dbReference type="NCBIfam" id="TIGR02224">
    <property type="entry name" value="recomb_XerC"/>
    <property type="match status" value="1"/>
</dbReference>
<dbReference type="HAMAP" id="MF_01808">
    <property type="entry name" value="Recomb_XerC_XerD"/>
    <property type="match status" value="1"/>
</dbReference>
<dbReference type="GO" id="GO:0007059">
    <property type="term" value="P:chromosome segregation"/>
    <property type="evidence" value="ECO:0007669"/>
    <property type="project" value="UniProtKB-UniRule"/>
</dbReference>
<dbReference type="GO" id="GO:0006313">
    <property type="term" value="P:DNA transposition"/>
    <property type="evidence" value="ECO:0007669"/>
    <property type="project" value="UniProtKB-UniRule"/>
</dbReference>
<feature type="active site" description="O-(3'-phospho-DNA)-tyrosine intermediate" evidence="10">
    <location>
        <position position="281"/>
    </location>
</feature>
<dbReference type="InterPro" id="IPR004107">
    <property type="entry name" value="Integrase_SAM-like_N"/>
</dbReference>
<dbReference type="GO" id="GO:0005737">
    <property type="term" value="C:cytoplasm"/>
    <property type="evidence" value="ECO:0007669"/>
    <property type="project" value="UniProtKB-SubCell"/>
</dbReference>
<evidence type="ECO:0000256" key="9">
    <source>
        <dbReference type="ARBA" id="ARBA00023306"/>
    </source>
</evidence>
<feature type="active site" evidence="10">
    <location>
        <position position="150"/>
    </location>
</feature>
<dbReference type="Pfam" id="PF02899">
    <property type="entry name" value="Phage_int_SAM_1"/>
    <property type="match status" value="1"/>
</dbReference>
<evidence type="ECO:0000313" key="14">
    <source>
        <dbReference type="EMBL" id="PKG30565.1"/>
    </source>
</evidence>
<dbReference type="InterPro" id="IPR044068">
    <property type="entry name" value="CB"/>
</dbReference>
<evidence type="ECO:0000256" key="3">
    <source>
        <dbReference type="ARBA" id="ARBA00022490"/>
    </source>
</evidence>
<feature type="active site" evidence="10">
    <location>
        <position position="174"/>
    </location>
</feature>
<keyword evidence="3 10" id="KW-0963">Cytoplasm</keyword>
<dbReference type="CDD" id="cd00798">
    <property type="entry name" value="INT_XerDC_C"/>
    <property type="match status" value="1"/>
</dbReference>
<comment type="caution">
    <text evidence="14">The sequence shown here is derived from an EMBL/GenBank/DDBJ whole genome shotgun (WGS) entry which is preliminary data.</text>
</comment>
<evidence type="ECO:0000256" key="7">
    <source>
        <dbReference type="ARBA" id="ARBA00023125"/>
    </source>
</evidence>
<dbReference type="PROSITE" id="PS51900">
    <property type="entry name" value="CB"/>
    <property type="match status" value="1"/>
</dbReference>
<keyword evidence="5 10" id="KW-0159">Chromosome partition</keyword>
<evidence type="ECO:0000256" key="1">
    <source>
        <dbReference type="ARBA" id="ARBA00004496"/>
    </source>
</evidence>
<dbReference type="InterPro" id="IPR013762">
    <property type="entry name" value="Integrase-like_cat_sf"/>
</dbReference>
<dbReference type="GO" id="GO:0051301">
    <property type="term" value="P:cell division"/>
    <property type="evidence" value="ECO:0007669"/>
    <property type="project" value="UniProtKB-UniRule"/>
</dbReference>
<keyword evidence="8 10" id="KW-0233">DNA recombination</keyword>
<feature type="active site" evidence="10">
    <location>
        <position position="246"/>
    </location>
</feature>
<feature type="domain" description="Tyr recombinase" evidence="12">
    <location>
        <begin position="110"/>
        <end position="294"/>
    </location>
</feature>
<evidence type="ECO:0000256" key="4">
    <source>
        <dbReference type="ARBA" id="ARBA00022618"/>
    </source>
</evidence>
<dbReference type="Proteomes" id="UP000233343">
    <property type="component" value="Unassembled WGS sequence"/>
</dbReference>
<comment type="subunit">
    <text evidence="10">Forms a cyclic heterotetrameric complex composed of two molecules of XerC and two molecules of XerD.</text>
</comment>
<dbReference type="NCBIfam" id="NF001399">
    <property type="entry name" value="PRK00283.1"/>
    <property type="match status" value="1"/>
</dbReference>
<dbReference type="GO" id="GO:0003677">
    <property type="term" value="F:DNA binding"/>
    <property type="evidence" value="ECO:0007669"/>
    <property type="project" value="UniProtKB-UniRule"/>
</dbReference>
<evidence type="ECO:0000256" key="2">
    <source>
        <dbReference type="ARBA" id="ARBA00006657"/>
    </source>
</evidence>
<dbReference type="Gene3D" id="1.10.443.10">
    <property type="entry name" value="Intergrase catalytic core"/>
    <property type="match status" value="1"/>
</dbReference>
<keyword evidence="7 10" id="KW-0238">DNA-binding</keyword>
<dbReference type="InterPro" id="IPR002104">
    <property type="entry name" value="Integrase_catalytic"/>
</dbReference>
<keyword evidence="4 10" id="KW-0132">Cell division</keyword>
<keyword evidence="9 10" id="KW-0131">Cell cycle</keyword>
<dbReference type="PANTHER" id="PTHR30349:SF77">
    <property type="entry name" value="TYROSINE RECOMBINASE XERC"/>
    <property type="match status" value="1"/>
</dbReference>
<proteinExistence type="inferred from homology"/>
<dbReference type="SUPFAM" id="SSF56349">
    <property type="entry name" value="DNA breaking-rejoining enzymes"/>
    <property type="match status" value="1"/>
</dbReference>
<dbReference type="AlphaFoldDB" id="A0A2N0ZM29"/>
<sequence>MDENVNISLKLFIEYLQIEKNYSQYTIEHYQKDIREFFMFMSEQSLKCLEEVEYVDVRIYLTKLYEQGYARKTVARKISCLRSFYKLLLREGRVEENPFSLASIPKGEKKLPQFFYEEEIAQLFDVCEINTPLGQRNKALLELLYATGIRVGECAKIVLKDLDMDVSIVLIHGKGNKERYIPFGSFAHDSLTMYMNDGRKALLSKGDAHHHLFVNHRGGPLTERGIRGILDKMIEKSSLSGKIHPHMIRHSFATHMMANGADIRTVQELLGHAFLSSTQVYTHVTNEYLRKSYMNHHPRA</sequence>
<dbReference type="InterPro" id="IPR011010">
    <property type="entry name" value="DNA_brk_join_enz"/>
</dbReference>
<dbReference type="InterPro" id="IPR050090">
    <property type="entry name" value="Tyrosine_recombinase_XerCD"/>
</dbReference>
<dbReference type="GO" id="GO:0009037">
    <property type="term" value="F:tyrosine-based site-specific recombinase activity"/>
    <property type="evidence" value="ECO:0007669"/>
    <property type="project" value="UniProtKB-UniRule"/>
</dbReference>
<feature type="active site" evidence="10">
    <location>
        <position position="272"/>
    </location>
</feature>
<feature type="domain" description="Core-binding (CB)" evidence="13">
    <location>
        <begin position="3"/>
        <end position="89"/>
    </location>
</feature>
<dbReference type="InterPro" id="IPR023009">
    <property type="entry name" value="Tyrosine_recombinase_XerC/XerD"/>
</dbReference>
<evidence type="ECO:0000256" key="10">
    <source>
        <dbReference type="HAMAP-Rule" id="MF_01808"/>
    </source>
</evidence>
<keyword evidence="6 10" id="KW-0229">DNA integration</keyword>
<dbReference type="InterPro" id="IPR011931">
    <property type="entry name" value="Recomb_XerC"/>
</dbReference>
<evidence type="ECO:0000256" key="8">
    <source>
        <dbReference type="ARBA" id="ARBA00023172"/>
    </source>
</evidence>
<organism evidence="14 15">
    <name type="scientific">Cytobacillus horneckiae</name>
    <dbReference type="NCBI Taxonomy" id="549687"/>
    <lineage>
        <taxon>Bacteria</taxon>
        <taxon>Bacillati</taxon>
        <taxon>Bacillota</taxon>
        <taxon>Bacilli</taxon>
        <taxon>Bacillales</taxon>
        <taxon>Bacillaceae</taxon>
        <taxon>Cytobacillus</taxon>
    </lineage>
</organism>
<accession>A0A2N0ZM29</accession>
<evidence type="ECO:0000256" key="11">
    <source>
        <dbReference type="NCBIfam" id="TIGR02224"/>
    </source>
</evidence>
<comment type="function">
    <text evidence="10">Site-specific tyrosine recombinase, which acts by catalyzing the cutting and rejoining of the recombining DNA molecules. The XerC-XerD complex is essential to convert dimers of the bacterial chromosome into monomers to permit their segregation at cell division. It also contributes to the segregational stability of plasmids.</text>
</comment>
<reference evidence="14 15" key="1">
    <citation type="journal article" date="2010" name="Int. J. Syst. Evol. Microbiol.">
        <title>Bacillus horneckiae sp. nov., isolated from a spacecraft-assembly clean room.</title>
        <authorList>
            <person name="Vaishampayan P."/>
            <person name="Probst A."/>
            <person name="Krishnamurthi S."/>
            <person name="Ghosh S."/>
            <person name="Osman S."/>
            <person name="McDowall A."/>
            <person name="Ruckmani A."/>
            <person name="Mayilraj S."/>
            <person name="Venkateswaran K."/>
        </authorList>
    </citation>
    <scope>NUCLEOTIDE SEQUENCE [LARGE SCALE GENOMIC DNA]</scope>
    <source>
        <strain evidence="15">1PO1SC</strain>
    </source>
</reference>
<feature type="active site" evidence="10">
    <location>
        <position position="249"/>
    </location>
</feature>
<dbReference type="NCBIfam" id="NF040815">
    <property type="entry name" value="recomb_XerA_Arch"/>
    <property type="match status" value="1"/>
</dbReference>
<evidence type="ECO:0000256" key="6">
    <source>
        <dbReference type="ARBA" id="ARBA00022908"/>
    </source>
</evidence>
<keyword evidence="15" id="KW-1185">Reference proteome</keyword>
<evidence type="ECO:0000313" key="15">
    <source>
        <dbReference type="Proteomes" id="UP000233343"/>
    </source>
</evidence>
<evidence type="ECO:0000259" key="13">
    <source>
        <dbReference type="PROSITE" id="PS51900"/>
    </source>
</evidence>
<gene>
    <name evidence="10 14" type="primary">xerC</name>
    <name evidence="14" type="ORF">CWS20_02840</name>
</gene>
<protein>
    <recommendedName>
        <fullName evidence="10 11">Tyrosine recombinase XerC</fullName>
    </recommendedName>
</protein>
<dbReference type="PANTHER" id="PTHR30349">
    <property type="entry name" value="PHAGE INTEGRASE-RELATED"/>
    <property type="match status" value="1"/>
</dbReference>